<gene>
    <name evidence="9" type="ORF">FHX33_003093</name>
</gene>
<evidence type="ECO:0000313" key="9">
    <source>
        <dbReference type="EMBL" id="MBB2968323.1"/>
    </source>
</evidence>
<name>A0A7W4UXY2_LEIAQ</name>
<keyword evidence="4 8" id="KW-0812">Transmembrane</keyword>
<feature type="transmembrane region" description="Helical" evidence="8">
    <location>
        <begin position="168"/>
        <end position="189"/>
    </location>
</feature>
<dbReference type="NCBIfam" id="TIGR04178">
    <property type="entry name" value="exo_archaeo"/>
    <property type="match status" value="1"/>
</dbReference>
<evidence type="ECO:0000256" key="8">
    <source>
        <dbReference type="SAM" id="Phobius"/>
    </source>
</evidence>
<evidence type="ECO:0000256" key="7">
    <source>
        <dbReference type="ARBA" id="ARBA00023136"/>
    </source>
</evidence>
<sequence>MSADLTTAIPLPRPLTRRRARPGIPLRRIVAWLTAIALVTTGVLLMLNEGVVRDVEAHMLVTIANDLFGSDAVLARKDGNPGVAFPAGADWVLVVITIQCAVALYLGPIAFLAGVLALRRGVRLHRVLLSAAAGITGMMLLNLLRLGLLIFAWSTWGIEAFRWVHGPVGTVLMLVGMAAALILMTIVAFKRPASDGRRPAKGRRSAQA</sequence>
<dbReference type="RefSeq" id="WP_021763261.1">
    <property type="nucleotide sequence ID" value="NZ_JACHVP010000003.1"/>
</dbReference>
<feature type="transmembrane region" description="Helical" evidence="8">
    <location>
        <begin position="29"/>
        <end position="47"/>
    </location>
</feature>
<dbReference type="AlphaFoldDB" id="A0A7W4UXY2"/>
<reference evidence="9 10" key="1">
    <citation type="submission" date="2020-08" db="EMBL/GenBank/DDBJ databases">
        <title>Sequencing the genomes of 1000 actinobacteria strains.</title>
        <authorList>
            <person name="Klenk H.-P."/>
        </authorList>
    </citation>
    <scope>NUCLEOTIDE SEQUENCE [LARGE SCALE GENOMIC DNA]</scope>
    <source>
        <strain evidence="9 10">DSM 20146</strain>
    </source>
</reference>
<dbReference type="EMBL" id="JACHVP010000003">
    <property type="protein sequence ID" value="MBB2968323.1"/>
    <property type="molecule type" value="Genomic_DNA"/>
</dbReference>
<evidence type="ECO:0000256" key="2">
    <source>
        <dbReference type="ARBA" id="ARBA00022475"/>
    </source>
</evidence>
<comment type="caution">
    <text evidence="9">The sequence shown here is derived from an EMBL/GenBank/DDBJ whole genome shotgun (WGS) entry which is preliminary data.</text>
</comment>
<evidence type="ECO:0000256" key="5">
    <source>
        <dbReference type="ARBA" id="ARBA00022801"/>
    </source>
</evidence>
<dbReference type="InterPro" id="IPR026392">
    <property type="entry name" value="Exo/Archaeosortase_dom"/>
</dbReference>
<feature type="transmembrane region" description="Helical" evidence="8">
    <location>
        <begin position="91"/>
        <end position="116"/>
    </location>
</feature>
<evidence type="ECO:0000256" key="6">
    <source>
        <dbReference type="ARBA" id="ARBA00022989"/>
    </source>
</evidence>
<proteinExistence type="predicted"/>
<keyword evidence="7 8" id="KW-0472">Membrane</keyword>
<keyword evidence="6 8" id="KW-1133">Transmembrane helix</keyword>
<dbReference type="NCBIfam" id="NF012138">
    <property type="entry name" value="exosort_XrtR"/>
    <property type="match status" value="1"/>
</dbReference>
<dbReference type="GO" id="GO:0005886">
    <property type="term" value="C:plasma membrane"/>
    <property type="evidence" value="ECO:0007669"/>
    <property type="project" value="UniProtKB-SubCell"/>
</dbReference>
<feature type="transmembrane region" description="Helical" evidence="8">
    <location>
        <begin position="128"/>
        <end position="156"/>
    </location>
</feature>
<evidence type="ECO:0000313" key="10">
    <source>
        <dbReference type="Proteomes" id="UP000538196"/>
    </source>
</evidence>
<dbReference type="GO" id="GO:0006508">
    <property type="term" value="P:proteolysis"/>
    <property type="evidence" value="ECO:0007669"/>
    <property type="project" value="UniProtKB-KW"/>
</dbReference>
<keyword evidence="2" id="KW-1003">Cell membrane</keyword>
<dbReference type="GO" id="GO:0008233">
    <property type="term" value="F:peptidase activity"/>
    <property type="evidence" value="ECO:0007669"/>
    <property type="project" value="UniProtKB-KW"/>
</dbReference>
<protein>
    <submittedName>
        <fullName evidence="9">Exosortase/archaeosortase family protein</fullName>
    </submittedName>
</protein>
<dbReference type="Proteomes" id="UP000538196">
    <property type="component" value="Unassembled WGS sequence"/>
</dbReference>
<comment type="subcellular location">
    <subcellularLocation>
        <location evidence="1">Cell membrane</location>
        <topology evidence="1">Multi-pass membrane protein</topology>
    </subcellularLocation>
</comment>
<organism evidence="9 10">
    <name type="scientific">Leifsonia aquatica</name>
    <name type="common">Corynebacterium aquaticum</name>
    <dbReference type="NCBI Taxonomy" id="144185"/>
    <lineage>
        <taxon>Bacteria</taxon>
        <taxon>Bacillati</taxon>
        <taxon>Actinomycetota</taxon>
        <taxon>Actinomycetes</taxon>
        <taxon>Micrococcales</taxon>
        <taxon>Microbacteriaceae</taxon>
        <taxon>Leifsonia</taxon>
    </lineage>
</organism>
<keyword evidence="10" id="KW-1185">Reference proteome</keyword>
<evidence type="ECO:0000256" key="3">
    <source>
        <dbReference type="ARBA" id="ARBA00022670"/>
    </source>
</evidence>
<evidence type="ECO:0000256" key="1">
    <source>
        <dbReference type="ARBA" id="ARBA00004651"/>
    </source>
</evidence>
<evidence type="ECO:0000256" key="4">
    <source>
        <dbReference type="ARBA" id="ARBA00022692"/>
    </source>
</evidence>
<keyword evidence="3" id="KW-0645">Protease</keyword>
<accession>A0A7W4UXY2</accession>
<keyword evidence="5" id="KW-0378">Hydrolase</keyword>